<keyword evidence="11" id="KW-0862">Zinc</keyword>
<evidence type="ECO:0000256" key="16">
    <source>
        <dbReference type="PROSITE-ProRule" id="PRU00047"/>
    </source>
</evidence>
<protein>
    <recommendedName>
        <fullName evidence="15">Coat protein</fullName>
    </recommendedName>
</protein>
<name>Q8JTA3_9VIRU</name>
<dbReference type="GO" id="GO:0043657">
    <property type="term" value="C:host cell"/>
    <property type="evidence" value="ECO:0007669"/>
    <property type="project" value="GOC"/>
</dbReference>
<dbReference type="InterPro" id="IPR036875">
    <property type="entry name" value="Znf_CCHC_sf"/>
</dbReference>
<evidence type="ECO:0000256" key="2">
    <source>
        <dbReference type="ARBA" id="ARBA00004328"/>
    </source>
</evidence>
<evidence type="ECO:0000256" key="17">
    <source>
        <dbReference type="SAM" id="MobiDB-lite"/>
    </source>
</evidence>
<feature type="compositionally biased region" description="Acidic residues" evidence="17">
    <location>
        <begin position="73"/>
        <end position="99"/>
    </location>
</feature>
<dbReference type="GO" id="GO:0003676">
    <property type="term" value="F:nucleic acid binding"/>
    <property type="evidence" value="ECO:0007669"/>
    <property type="project" value="InterPro"/>
</dbReference>
<keyword evidence="5" id="KW-1163">Viral penetration into host nucleus</keyword>
<evidence type="ECO:0000256" key="4">
    <source>
        <dbReference type="ARBA" id="ARBA00011242"/>
    </source>
</evidence>
<dbReference type="GO" id="GO:0008270">
    <property type="term" value="F:zinc ion binding"/>
    <property type="evidence" value="ECO:0007669"/>
    <property type="project" value="UniProtKB-KW"/>
</dbReference>
<feature type="region of interest" description="Disordered" evidence="17">
    <location>
        <begin position="403"/>
        <end position="424"/>
    </location>
</feature>
<keyword evidence="8" id="KW-0479">Metal-binding</keyword>
<evidence type="ECO:0000256" key="12">
    <source>
        <dbReference type="ARBA" id="ARBA00022844"/>
    </source>
</evidence>
<keyword evidence="13" id="KW-1160">Virus entry into host cell</keyword>
<feature type="domain" description="CCHC-type" evidence="18">
    <location>
        <begin position="429"/>
        <end position="445"/>
    </location>
</feature>
<dbReference type="SUPFAM" id="SSF57756">
    <property type="entry name" value="Retrovirus zinc finger-like domains"/>
    <property type="match status" value="1"/>
</dbReference>
<comment type="similarity">
    <text evidence="3">Belongs to the caulimoviridae capsid protein family.</text>
</comment>
<accession>Q8JTA3</accession>
<evidence type="ECO:0000313" key="19">
    <source>
        <dbReference type="EMBL" id="AAM53127.1"/>
    </source>
</evidence>
<keyword evidence="9 16" id="KW-0863">Zinc-finger</keyword>
<keyword evidence="7" id="KW-1048">Host nucleus</keyword>
<dbReference type="GO" id="GO:0046718">
    <property type="term" value="P:symbiont entry into host cell"/>
    <property type="evidence" value="ECO:0007669"/>
    <property type="project" value="UniProtKB-KW"/>
</dbReference>
<proteinExistence type="inferred from homology"/>
<evidence type="ECO:0000256" key="9">
    <source>
        <dbReference type="ARBA" id="ARBA00022771"/>
    </source>
</evidence>
<evidence type="ECO:0000256" key="3">
    <source>
        <dbReference type="ARBA" id="ARBA00006778"/>
    </source>
</evidence>
<feature type="region of interest" description="Disordered" evidence="17">
    <location>
        <begin position="114"/>
        <end position="151"/>
    </location>
</feature>
<evidence type="ECO:0000256" key="8">
    <source>
        <dbReference type="ARBA" id="ARBA00022723"/>
    </source>
</evidence>
<reference evidence="19 20" key="1">
    <citation type="journal article" date="1999" name="Plant Mol. Biol.">
        <title>Structure and promoter/leader deletion analysis of mirabilis mosaic virus (MMV) full-length transcript promoter in transgenic plants.</title>
        <authorList>
            <person name="Dey N."/>
            <person name="Maiti I.B."/>
        </authorList>
    </citation>
    <scope>NUCLEOTIDE SEQUENCE [LARGE SCALE GENOMIC DNA]</scope>
</reference>
<evidence type="ECO:0000256" key="15">
    <source>
        <dbReference type="ARBA" id="ARBA00031336"/>
    </source>
</evidence>
<feature type="compositionally biased region" description="Basic residues" evidence="17">
    <location>
        <begin position="403"/>
        <end position="417"/>
    </location>
</feature>
<dbReference type="RefSeq" id="NP_659396.1">
    <property type="nucleotide sequence ID" value="NC_004036.1"/>
</dbReference>
<comment type="subunit">
    <text evidence="4">Interacts (via nuclear localization signal) with host importin alpha.</text>
</comment>
<dbReference type="PROSITE" id="PS50158">
    <property type="entry name" value="ZF_CCHC"/>
    <property type="match status" value="1"/>
</dbReference>
<evidence type="ECO:0000256" key="14">
    <source>
        <dbReference type="ARBA" id="ARBA00024644"/>
    </source>
</evidence>
<dbReference type="KEGG" id="vg:949167"/>
<keyword evidence="12" id="KW-0946">Virion</keyword>
<comment type="subcellular location">
    <subcellularLocation>
        <location evidence="1">Host nucleus</location>
    </subcellularLocation>
    <subcellularLocation>
        <location evidence="2">Virion</location>
    </subcellularLocation>
</comment>
<evidence type="ECO:0000256" key="1">
    <source>
        <dbReference type="ARBA" id="ARBA00004147"/>
    </source>
</evidence>
<comment type="function">
    <text evidence="14">Self assembles to form an icosahedral capsid, about 50 nm in diameter, nm, composed of 420 subunits of the viral capsid protein. The capsid encapsulates the genomic dsDNA. Following virus entry into host cell, provides nuclear import of the viral genome. Virus particles do not enter the nucleus, but dock at the nuclear membrane through the interaction with host importins.</text>
</comment>
<dbReference type="GO" id="GO:0039620">
    <property type="term" value="C:T=7 icosahedral viral capsid"/>
    <property type="evidence" value="ECO:0007669"/>
    <property type="project" value="UniProtKB-KW"/>
</dbReference>
<organism evidence="19 20">
    <name type="scientific">Mirabilis mosaic virus</name>
    <dbReference type="NCBI Taxonomy" id="194445"/>
    <lineage>
        <taxon>Viruses</taxon>
        <taxon>Riboviria</taxon>
        <taxon>Pararnavirae</taxon>
        <taxon>Artverviricota</taxon>
        <taxon>Revtraviricetes</taxon>
        <taxon>Ortervirales</taxon>
        <taxon>Caulimoviridae</taxon>
        <taxon>Caulimovirus</taxon>
        <taxon>Caulimovirus tessellomirabilis</taxon>
    </lineage>
</organism>
<evidence type="ECO:0000256" key="13">
    <source>
        <dbReference type="ARBA" id="ARBA00023296"/>
    </source>
</evidence>
<dbReference type="Proteomes" id="UP000201177">
    <property type="component" value="Segment"/>
</dbReference>
<dbReference type="InterPro" id="IPR001988">
    <property type="entry name" value="Caulimo_coat"/>
</dbReference>
<evidence type="ECO:0000259" key="18">
    <source>
        <dbReference type="PROSITE" id="PS50158"/>
    </source>
</evidence>
<dbReference type="PRINTS" id="PR00221">
    <property type="entry name" value="CAULIMOCOAT"/>
</dbReference>
<dbReference type="GO" id="GO:0075732">
    <property type="term" value="P:viral penetration into host nucleus"/>
    <property type="evidence" value="ECO:0007669"/>
    <property type="project" value="UniProtKB-KW"/>
</dbReference>
<keyword evidence="10" id="KW-1145">T=7 icosahedral capsid protein</keyword>
<keyword evidence="20" id="KW-1185">Reference proteome</keyword>
<evidence type="ECO:0000256" key="11">
    <source>
        <dbReference type="ARBA" id="ARBA00022833"/>
    </source>
</evidence>
<dbReference type="OrthoDB" id="16301at10239"/>
<dbReference type="GO" id="GO:0042025">
    <property type="term" value="C:host cell nucleus"/>
    <property type="evidence" value="ECO:0007669"/>
    <property type="project" value="UniProtKB-SubCell"/>
</dbReference>
<dbReference type="GO" id="GO:0005198">
    <property type="term" value="F:structural molecule activity"/>
    <property type="evidence" value="ECO:0007669"/>
    <property type="project" value="InterPro"/>
</dbReference>
<reference evidence="19 20" key="2">
    <citation type="journal article" date="2002" name="Transgenics">
        <title>Promoter deletion and comparative expression analysis of the Mirabilis mosaic caulimovirus (MMV) sub-genomic transcript (Sgt) promoter in transgenic plants.</title>
        <authorList>
            <person name="Dey N."/>
            <person name="Maiti I.B."/>
        </authorList>
    </citation>
    <scope>NUCLEOTIDE SEQUENCE [LARGE SCALE GENOMIC DNA]</scope>
</reference>
<evidence type="ECO:0000256" key="7">
    <source>
        <dbReference type="ARBA" id="ARBA00022562"/>
    </source>
</evidence>
<evidence type="ECO:0000256" key="6">
    <source>
        <dbReference type="ARBA" id="ARBA00022561"/>
    </source>
</evidence>
<dbReference type="InterPro" id="IPR001878">
    <property type="entry name" value="Znf_CCHC"/>
</dbReference>
<dbReference type="SMART" id="SM00343">
    <property type="entry name" value="ZnF_C2HC"/>
    <property type="match status" value="1"/>
</dbReference>
<dbReference type="GeneID" id="949167"/>
<evidence type="ECO:0000256" key="5">
    <source>
        <dbReference type="ARBA" id="ARBA00022524"/>
    </source>
</evidence>
<sequence length="487" mass="56893">MVNDLEEIFFNKLNLDEEIRDEAHYEEIQELVQILSMEDHEIEEKFINNENLRNRYFSKEESNSLMKIVSNSEDAEISEPETENQETDYSTEESIDFSEEEELLEQLDNLFPVNQETQPNNKRHAEEQPSTSGTGKYYRAPFQKGTPGDRPREIGTINIDCIGDLDLRRKIIDKWINEIDLIVQTSPNDFTTSRSVLVLMEHRSDGMIRNFIKKASWSSQMTGSQTPQDVAAGLYTMFVGVDYATDQANQIRLEKEKAKQTLTNAQLCDICLLDDFTCLFEKNLVHFEMSEMPAWVETYLRKIPIVGEISRMIYNETKSPATTYSLAFATRIVKTEIAKICEARSKAKQLKRFSQCCKKLSINDSENNQFGCNKPSYSSKRKKYEKSRRKVWKKTKRKFAPSKYFKRKSSKKDKNPRKNFCPQGKKKCRCWICSEEGHYANECPNRSKNPERVKILIKGYQQDYEPVEDMYEGTLHVYSYEYDTDSE</sequence>
<feature type="region of interest" description="Disordered" evidence="17">
    <location>
        <begin position="72"/>
        <end position="99"/>
    </location>
</feature>
<evidence type="ECO:0000313" key="20">
    <source>
        <dbReference type="Proteomes" id="UP000201177"/>
    </source>
</evidence>
<keyword evidence="6" id="KW-0167">Capsid protein</keyword>
<dbReference type="EMBL" id="AF454635">
    <property type="protein sequence ID" value="AAM53127.1"/>
    <property type="molecule type" value="Genomic_DNA"/>
</dbReference>
<evidence type="ECO:0000256" key="10">
    <source>
        <dbReference type="ARBA" id="ARBA00022828"/>
    </source>
</evidence>